<name>A0A8S1B5N1_ARCPL</name>
<evidence type="ECO:0000313" key="6">
    <source>
        <dbReference type="Proteomes" id="UP000494256"/>
    </source>
</evidence>
<organism evidence="4 6">
    <name type="scientific">Arctia plantaginis</name>
    <name type="common">Wood tiger moth</name>
    <name type="synonym">Phalaena plantaginis</name>
    <dbReference type="NCBI Taxonomy" id="874455"/>
    <lineage>
        <taxon>Eukaryota</taxon>
        <taxon>Metazoa</taxon>
        <taxon>Ecdysozoa</taxon>
        <taxon>Arthropoda</taxon>
        <taxon>Hexapoda</taxon>
        <taxon>Insecta</taxon>
        <taxon>Pterygota</taxon>
        <taxon>Neoptera</taxon>
        <taxon>Endopterygota</taxon>
        <taxon>Lepidoptera</taxon>
        <taxon>Glossata</taxon>
        <taxon>Ditrysia</taxon>
        <taxon>Noctuoidea</taxon>
        <taxon>Erebidae</taxon>
        <taxon>Arctiinae</taxon>
        <taxon>Arctia</taxon>
    </lineage>
</organism>
<dbReference type="GO" id="GO:0005634">
    <property type="term" value="C:nucleus"/>
    <property type="evidence" value="ECO:0007669"/>
    <property type="project" value="TreeGrafter"/>
</dbReference>
<evidence type="ECO:0000259" key="2">
    <source>
        <dbReference type="PROSITE" id="PS00028"/>
    </source>
</evidence>
<dbReference type="PROSITE" id="PS00028">
    <property type="entry name" value="ZINC_FINGER_C2H2_1"/>
    <property type="match status" value="1"/>
</dbReference>
<evidence type="ECO:0000256" key="1">
    <source>
        <dbReference type="SAM" id="MobiDB-lite"/>
    </source>
</evidence>
<evidence type="ECO:0000313" key="4">
    <source>
        <dbReference type="EMBL" id="CAB3253720.1"/>
    </source>
</evidence>
<dbReference type="InterPro" id="IPR040436">
    <property type="entry name" value="Disconnected-like"/>
</dbReference>
<dbReference type="EMBL" id="CADEBD010000393">
    <property type="protein sequence ID" value="CAB3253720.1"/>
    <property type="molecule type" value="Genomic_DNA"/>
</dbReference>
<proteinExistence type="predicted"/>
<evidence type="ECO:0000313" key="3">
    <source>
        <dbReference type="EMBL" id="CAB3244045.1"/>
    </source>
</evidence>
<dbReference type="GO" id="GO:0006355">
    <property type="term" value="P:regulation of DNA-templated transcription"/>
    <property type="evidence" value="ECO:0007669"/>
    <property type="project" value="TreeGrafter"/>
</dbReference>
<dbReference type="PANTHER" id="PTHR15021">
    <property type="entry name" value="DISCONNECTED-RELATED"/>
    <property type="match status" value="1"/>
</dbReference>
<dbReference type="Proteomes" id="UP000494256">
    <property type="component" value="Unassembled WGS sequence"/>
</dbReference>
<dbReference type="OrthoDB" id="10070972at2759"/>
<dbReference type="Proteomes" id="UP000494106">
    <property type="component" value="Unassembled WGS sequence"/>
</dbReference>
<dbReference type="EMBL" id="CADEBC010000520">
    <property type="protein sequence ID" value="CAB3244045.1"/>
    <property type="molecule type" value="Genomic_DNA"/>
</dbReference>
<gene>
    <name evidence="4" type="ORF">APLA_LOCUS14403</name>
    <name evidence="3" type="ORF">APLA_LOCUS9728</name>
</gene>
<feature type="domain" description="C2H2-type" evidence="2">
    <location>
        <begin position="117"/>
        <end position="138"/>
    </location>
</feature>
<evidence type="ECO:0000313" key="5">
    <source>
        <dbReference type="Proteomes" id="UP000494106"/>
    </source>
</evidence>
<dbReference type="Gene3D" id="3.30.160.60">
    <property type="entry name" value="Classic Zinc Finger"/>
    <property type="match status" value="1"/>
</dbReference>
<protein>
    <recommendedName>
        <fullName evidence="2">C2H2-type domain-containing protein</fullName>
    </recommendedName>
</protein>
<comment type="caution">
    <text evidence="4">The sequence shown here is derived from an EMBL/GenBank/DDBJ whole genome shotgun (WGS) entry which is preliminary data.</text>
</comment>
<sequence length="201" mass="22772">MSKNDDSDQNSSATSDSNEKGLGKLTQEVKRWWEDDYLKKSQSSSAATSSDRDSEQNLALRQILNLQEHTQSISTGRWSGLDLEHNMAFRQMVNLHKEAQTSSTGSWNGRASKRVLCNICLKTFCDKGALKIHISAVHLRVMHKCTVEGCSMTFSSKRSRNRHSANPNPKLHSTHLKRKILPHHGSFPSFNQYYFNHTALV</sequence>
<feature type="compositionally biased region" description="Polar residues" evidence="1">
    <location>
        <begin position="7"/>
        <end position="16"/>
    </location>
</feature>
<accession>A0A8S1B5N1</accession>
<dbReference type="PANTHER" id="PTHR15021:SF0">
    <property type="entry name" value="DISCO-RELATED, ISOFORM A-RELATED"/>
    <property type="match status" value="1"/>
</dbReference>
<dbReference type="SMART" id="SM00355">
    <property type="entry name" value="ZnF_C2H2"/>
    <property type="match status" value="2"/>
</dbReference>
<dbReference type="InterPro" id="IPR013087">
    <property type="entry name" value="Znf_C2H2_type"/>
</dbReference>
<reference evidence="5 6" key="1">
    <citation type="submission" date="2020-04" db="EMBL/GenBank/DDBJ databases">
        <authorList>
            <person name="Wallbank WR R."/>
            <person name="Pardo Diaz C."/>
            <person name="Kozak K."/>
            <person name="Martin S."/>
            <person name="Jiggins C."/>
            <person name="Moest M."/>
            <person name="Warren A I."/>
            <person name="Byers J.R.P. K."/>
            <person name="Montejo-Kovacevich G."/>
            <person name="Yen C E."/>
        </authorList>
    </citation>
    <scope>NUCLEOTIDE SEQUENCE [LARGE SCALE GENOMIC DNA]</scope>
</reference>
<keyword evidence="5" id="KW-1185">Reference proteome</keyword>
<feature type="region of interest" description="Disordered" evidence="1">
    <location>
        <begin position="1"/>
        <end position="24"/>
    </location>
</feature>
<dbReference type="AlphaFoldDB" id="A0A8S1B5N1"/>